<organism evidence="1 2">
    <name type="scientific">Liparis tanakae</name>
    <name type="common">Tanaka's snailfish</name>
    <dbReference type="NCBI Taxonomy" id="230148"/>
    <lineage>
        <taxon>Eukaryota</taxon>
        <taxon>Metazoa</taxon>
        <taxon>Chordata</taxon>
        <taxon>Craniata</taxon>
        <taxon>Vertebrata</taxon>
        <taxon>Euteleostomi</taxon>
        <taxon>Actinopterygii</taxon>
        <taxon>Neopterygii</taxon>
        <taxon>Teleostei</taxon>
        <taxon>Neoteleostei</taxon>
        <taxon>Acanthomorphata</taxon>
        <taxon>Eupercaria</taxon>
        <taxon>Perciformes</taxon>
        <taxon>Cottioidei</taxon>
        <taxon>Cottales</taxon>
        <taxon>Liparidae</taxon>
        <taxon>Liparis</taxon>
    </lineage>
</organism>
<keyword evidence="2" id="KW-1185">Reference proteome</keyword>
<name>A0A4Z2J7L1_9TELE</name>
<reference evidence="1 2" key="1">
    <citation type="submission" date="2019-03" db="EMBL/GenBank/DDBJ databases">
        <title>First draft genome of Liparis tanakae, snailfish: a comprehensive survey of snailfish specific genes.</title>
        <authorList>
            <person name="Kim W."/>
            <person name="Song I."/>
            <person name="Jeong J.-H."/>
            <person name="Kim D."/>
            <person name="Kim S."/>
            <person name="Ryu S."/>
            <person name="Song J.Y."/>
            <person name="Lee S.K."/>
        </authorList>
    </citation>
    <scope>NUCLEOTIDE SEQUENCE [LARGE SCALE GENOMIC DNA]</scope>
    <source>
        <tissue evidence="1">Muscle</tissue>
    </source>
</reference>
<comment type="caution">
    <text evidence="1">The sequence shown here is derived from an EMBL/GenBank/DDBJ whole genome shotgun (WGS) entry which is preliminary data.</text>
</comment>
<proteinExistence type="predicted"/>
<dbReference type="EMBL" id="SRLO01000020">
    <property type="protein sequence ID" value="TNN85603.1"/>
    <property type="molecule type" value="Genomic_DNA"/>
</dbReference>
<dbReference type="Proteomes" id="UP000314294">
    <property type="component" value="Unassembled WGS sequence"/>
</dbReference>
<gene>
    <name evidence="1" type="ORF">EYF80_004236</name>
</gene>
<evidence type="ECO:0000313" key="2">
    <source>
        <dbReference type="Proteomes" id="UP000314294"/>
    </source>
</evidence>
<accession>A0A4Z2J7L1</accession>
<sequence length="95" mass="9862">MSTWGSGLFPGNGFGEDLPLQPEVIVHLEVLGQVHPLSQDTLQTVVHRQEVRVDVALVVAATVEAFDVGPQGALLGLEVPGTGVQICSGTTNSSS</sequence>
<dbReference type="AlphaFoldDB" id="A0A4Z2J7L1"/>
<evidence type="ECO:0000313" key="1">
    <source>
        <dbReference type="EMBL" id="TNN85603.1"/>
    </source>
</evidence>
<protein>
    <submittedName>
        <fullName evidence="1">Uncharacterized protein</fullName>
    </submittedName>
</protein>